<dbReference type="CDD" id="cd08054">
    <property type="entry name" value="gp6"/>
    <property type="match status" value="1"/>
</dbReference>
<dbReference type="Proteomes" id="UP000306113">
    <property type="component" value="Unassembled WGS sequence"/>
</dbReference>
<sequence length="200" mass="21724">MMLVEETQVPLAALPVADFKSHLRLGSGFAEDSVQDAMLESFLRAAMAAVEARTGKVLIEREFSWTLNDWRDASGQALPVAPVSAIAQVVLTDRAGDETVVDAAAYVLRPDPQRSRICPVSGLLPTVPMGGSVRVRFLAGYGPDWSDLPHDLAQAVMMLGAHYYEYRHETALSGRCMPFGVTSLLERYRTVRVFAGGAGQ</sequence>
<gene>
    <name evidence="1" type="ORF">E7681_06630</name>
</gene>
<dbReference type="Gene3D" id="1.10.3230.30">
    <property type="entry name" value="Phage gp6-like head-tail connector protein"/>
    <property type="match status" value="1"/>
</dbReference>
<evidence type="ECO:0000313" key="1">
    <source>
        <dbReference type="EMBL" id="THD74643.1"/>
    </source>
</evidence>
<dbReference type="OrthoDB" id="8478788at2"/>
<dbReference type="InterPro" id="IPR006450">
    <property type="entry name" value="Phage_HK97_gp6-like"/>
</dbReference>
<keyword evidence="2" id="KW-1185">Reference proteome</keyword>
<proteinExistence type="predicted"/>
<dbReference type="EMBL" id="SSMD01000003">
    <property type="protein sequence ID" value="THD74643.1"/>
    <property type="molecule type" value="Genomic_DNA"/>
</dbReference>
<evidence type="ECO:0000313" key="2">
    <source>
        <dbReference type="Proteomes" id="UP000306113"/>
    </source>
</evidence>
<evidence type="ECO:0008006" key="3">
    <source>
        <dbReference type="Google" id="ProtNLM"/>
    </source>
</evidence>
<organism evidence="1 2">
    <name type="scientific">Thalassobius vesicularis</name>
    <dbReference type="NCBI Taxonomy" id="1294297"/>
    <lineage>
        <taxon>Bacteria</taxon>
        <taxon>Pseudomonadati</taxon>
        <taxon>Pseudomonadota</taxon>
        <taxon>Alphaproteobacteria</taxon>
        <taxon>Rhodobacterales</taxon>
        <taxon>Roseobacteraceae</taxon>
        <taxon>Thalassovita</taxon>
    </lineage>
</organism>
<comment type="caution">
    <text evidence="1">The sequence shown here is derived from an EMBL/GenBank/DDBJ whole genome shotgun (WGS) entry which is preliminary data.</text>
</comment>
<accession>A0A4S3MAR2</accession>
<dbReference type="NCBIfam" id="TIGR02215">
    <property type="entry name" value="phage_chp_gp8"/>
    <property type="match status" value="1"/>
</dbReference>
<dbReference type="AlphaFoldDB" id="A0A4S3MAR2"/>
<dbReference type="InterPro" id="IPR011738">
    <property type="entry name" value="Phage_CHP"/>
</dbReference>
<reference evidence="1 2" key="1">
    <citation type="submission" date="2019-04" db="EMBL/GenBank/DDBJ databases">
        <title>Draft genome sequence of Youngimonas vesicularis.</title>
        <authorList>
            <person name="Hameed A."/>
        </authorList>
    </citation>
    <scope>NUCLEOTIDE SEQUENCE [LARGE SCALE GENOMIC DNA]</scope>
    <source>
        <strain evidence="1 2">CC-AMW-E</strain>
    </source>
</reference>
<name>A0A4S3MAR2_9RHOB</name>
<dbReference type="NCBIfam" id="TIGR01560">
    <property type="entry name" value="put_DNA_pack"/>
    <property type="match status" value="1"/>
</dbReference>
<protein>
    <recommendedName>
        <fullName evidence="3">Phage gp6-like head-tail connector protein</fullName>
    </recommendedName>
</protein>
<dbReference type="RefSeq" id="WP_136338499.1">
    <property type="nucleotide sequence ID" value="NZ_SSMD01000003.1"/>
</dbReference>